<sequence>MGMSFKPQKEAPLRHEVIEMSDDANFKTLVELPEDRANGGREQETTNTLAGATKKRGVAAGTASQNAHVVCES</sequence>
<evidence type="ECO:0000313" key="3">
    <source>
        <dbReference type="Proteomes" id="UP001151760"/>
    </source>
</evidence>
<feature type="region of interest" description="Disordered" evidence="1">
    <location>
        <begin position="52"/>
        <end position="73"/>
    </location>
</feature>
<reference evidence="2" key="2">
    <citation type="submission" date="2022-01" db="EMBL/GenBank/DDBJ databases">
        <authorList>
            <person name="Yamashiro T."/>
            <person name="Shiraishi A."/>
            <person name="Satake H."/>
            <person name="Nakayama K."/>
        </authorList>
    </citation>
    <scope>NUCLEOTIDE SEQUENCE</scope>
</reference>
<name>A0ABQ5HWP3_9ASTR</name>
<comment type="caution">
    <text evidence="2">The sequence shown here is derived from an EMBL/GenBank/DDBJ whole genome shotgun (WGS) entry which is preliminary data.</text>
</comment>
<proteinExistence type="predicted"/>
<evidence type="ECO:0000256" key="1">
    <source>
        <dbReference type="SAM" id="MobiDB-lite"/>
    </source>
</evidence>
<dbReference type="Proteomes" id="UP001151760">
    <property type="component" value="Unassembled WGS sequence"/>
</dbReference>
<protein>
    <submittedName>
        <fullName evidence="2">Uncharacterized protein</fullName>
    </submittedName>
</protein>
<gene>
    <name evidence="2" type="ORF">Tco_1080829</name>
</gene>
<organism evidence="2 3">
    <name type="scientific">Tanacetum coccineum</name>
    <dbReference type="NCBI Taxonomy" id="301880"/>
    <lineage>
        <taxon>Eukaryota</taxon>
        <taxon>Viridiplantae</taxon>
        <taxon>Streptophyta</taxon>
        <taxon>Embryophyta</taxon>
        <taxon>Tracheophyta</taxon>
        <taxon>Spermatophyta</taxon>
        <taxon>Magnoliopsida</taxon>
        <taxon>eudicotyledons</taxon>
        <taxon>Gunneridae</taxon>
        <taxon>Pentapetalae</taxon>
        <taxon>asterids</taxon>
        <taxon>campanulids</taxon>
        <taxon>Asterales</taxon>
        <taxon>Asteraceae</taxon>
        <taxon>Asteroideae</taxon>
        <taxon>Anthemideae</taxon>
        <taxon>Anthemidinae</taxon>
        <taxon>Tanacetum</taxon>
    </lineage>
</organism>
<accession>A0ABQ5HWP3</accession>
<keyword evidence="3" id="KW-1185">Reference proteome</keyword>
<evidence type="ECO:0000313" key="2">
    <source>
        <dbReference type="EMBL" id="GJT91984.1"/>
    </source>
</evidence>
<dbReference type="EMBL" id="BQNB010020067">
    <property type="protein sequence ID" value="GJT91984.1"/>
    <property type="molecule type" value="Genomic_DNA"/>
</dbReference>
<reference evidence="2" key="1">
    <citation type="journal article" date="2022" name="Int. J. Mol. Sci.">
        <title>Draft Genome of Tanacetum Coccineum: Genomic Comparison of Closely Related Tanacetum-Family Plants.</title>
        <authorList>
            <person name="Yamashiro T."/>
            <person name="Shiraishi A."/>
            <person name="Nakayama K."/>
            <person name="Satake H."/>
        </authorList>
    </citation>
    <scope>NUCLEOTIDE SEQUENCE</scope>
</reference>